<reference evidence="9 10" key="1">
    <citation type="submission" date="2018-04" db="EMBL/GenBank/DDBJ databases">
        <title>Sphingobacterium sp. M46 Genome.</title>
        <authorList>
            <person name="Cheng J."/>
            <person name="Li Y."/>
        </authorList>
    </citation>
    <scope>NUCLEOTIDE SEQUENCE [LARGE SCALE GENOMIC DNA]</scope>
    <source>
        <strain evidence="9 10">M46</strain>
    </source>
</reference>
<dbReference type="GO" id="GO:0016887">
    <property type="term" value="F:ATP hydrolysis activity"/>
    <property type="evidence" value="ECO:0007669"/>
    <property type="project" value="InterPro"/>
</dbReference>
<dbReference type="InterPro" id="IPR051535">
    <property type="entry name" value="Siderophore_ABC-ATPase"/>
</dbReference>
<keyword evidence="10" id="KW-1185">Reference proteome</keyword>
<evidence type="ECO:0000256" key="3">
    <source>
        <dbReference type="ARBA" id="ARBA00022475"/>
    </source>
</evidence>
<dbReference type="SMART" id="SM00382">
    <property type="entry name" value="AAA"/>
    <property type="match status" value="1"/>
</dbReference>
<dbReference type="Proteomes" id="UP000250831">
    <property type="component" value="Unassembled WGS sequence"/>
</dbReference>
<evidence type="ECO:0000256" key="7">
    <source>
        <dbReference type="ARBA" id="ARBA00023136"/>
    </source>
</evidence>
<dbReference type="EMBL" id="QCXX01000001">
    <property type="protein sequence ID" value="PUV26337.1"/>
    <property type="molecule type" value="Genomic_DNA"/>
</dbReference>
<keyword evidence="5" id="KW-0408">Iron</keyword>
<dbReference type="GO" id="GO:0005886">
    <property type="term" value="C:plasma membrane"/>
    <property type="evidence" value="ECO:0007669"/>
    <property type="project" value="UniProtKB-SubCell"/>
</dbReference>
<dbReference type="Gene3D" id="3.40.50.300">
    <property type="entry name" value="P-loop containing nucleotide triphosphate hydrolases"/>
    <property type="match status" value="2"/>
</dbReference>
<dbReference type="AlphaFoldDB" id="A0A363P014"/>
<comment type="caution">
    <text evidence="9">The sequence shown here is derived from an EMBL/GenBank/DDBJ whole genome shotgun (WGS) entry which is preliminary data.</text>
</comment>
<evidence type="ECO:0000256" key="6">
    <source>
        <dbReference type="ARBA" id="ARBA00023065"/>
    </source>
</evidence>
<keyword evidence="3" id="KW-1003">Cell membrane</keyword>
<gene>
    <name evidence="9" type="ORF">DCO56_05140</name>
</gene>
<keyword evidence="2" id="KW-0813">Transport</keyword>
<dbReference type="PANTHER" id="PTHR42771">
    <property type="entry name" value="IRON(3+)-HYDROXAMATE IMPORT ATP-BINDING PROTEIN FHUC"/>
    <property type="match status" value="1"/>
</dbReference>
<dbReference type="InterPro" id="IPR038729">
    <property type="entry name" value="Rad50/SbcC_AAA"/>
</dbReference>
<dbReference type="InterPro" id="IPR003593">
    <property type="entry name" value="AAA+_ATPase"/>
</dbReference>
<proteinExistence type="predicted"/>
<dbReference type="GO" id="GO:0006826">
    <property type="term" value="P:iron ion transport"/>
    <property type="evidence" value="ECO:0007669"/>
    <property type="project" value="UniProtKB-KW"/>
</dbReference>
<evidence type="ECO:0000256" key="2">
    <source>
        <dbReference type="ARBA" id="ARBA00022448"/>
    </source>
</evidence>
<organism evidence="9 10">
    <name type="scientific">Sphingobacterium athyrii</name>
    <dbReference type="NCBI Taxonomy" id="2152717"/>
    <lineage>
        <taxon>Bacteria</taxon>
        <taxon>Pseudomonadati</taxon>
        <taxon>Bacteroidota</taxon>
        <taxon>Sphingobacteriia</taxon>
        <taxon>Sphingobacteriales</taxon>
        <taxon>Sphingobacteriaceae</taxon>
        <taxon>Sphingobacterium</taxon>
    </lineage>
</organism>
<keyword evidence="4" id="KW-0410">Iron transport</keyword>
<evidence type="ECO:0000256" key="1">
    <source>
        <dbReference type="ARBA" id="ARBA00004202"/>
    </source>
</evidence>
<dbReference type="RefSeq" id="WP_108632627.1">
    <property type="nucleotide sequence ID" value="NZ_QCXX01000001.1"/>
</dbReference>
<dbReference type="PANTHER" id="PTHR42771:SF2">
    <property type="entry name" value="IRON(3+)-HYDROXAMATE IMPORT ATP-BINDING PROTEIN FHUC"/>
    <property type="match status" value="1"/>
</dbReference>
<evidence type="ECO:0000259" key="8">
    <source>
        <dbReference type="SMART" id="SM00382"/>
    </source>
</evidence>
<keyword evidence="6" id="KW-0406">Ion transport</keyword>
<evidence type="ECO:0000256" key="5">
    <source>
        <dbReference type="ARBA" id="ARBA00023004"/>
    </source>
</evidence>
<dbReference type="SUPFAM" id="SSF52540">
    <property type="entry name" value="P-loop containing nucleoside triphosphate hydrolases"/>
    <property type="match status" value="1"/>
</dbReference>
<dbReference type="InterPro" id="IPR027417">
    <property type="entry name" value="P-loop_NTPase"/>
</dbReference>
<sequence length="239" mass="27383">MLYISQIRNKKPLHERNHYPYNIPSLSGLDELKFRNPVTFIVGENGIGKSTLVEAIAINAGFNPEGGSRNFNFSTMDSHSALFEDIQVIRTAYRNRDGYFLRAESFYNVATAVDQYEAQKSYGGSLHERSHGESFLSLLHHRLNGNGLYIFDEPESALSIISQLNMLSRIKQLVELRSQFIIATHSPILMAYPEADIYQVSENGIKLIAYQDTEQYKLMKYFMNNHERMLSELGFDLIL</sequence>
<comment type="subcellular location">
    <subcellularLocation>
        <location evidence="1">Cell membrane</location>
        <topology evidence="1">Peripheral membrane protein</topology>
    </subcellularLocation>
</comment>
<name>A0A363P014_9SPHI</name>
<dbReference type="Pfam" id="PF13476">
    <property type="entry name" value="AAA_23"/>
    <property type="match status" value="1"/>
</dbReference>
<dbReference type="GO" id="GO:0006302">
    <property type="term" value="P:double-strand break repair"/>
    <property type="evidence" value="ECO:0007669"/>
    <property type="project" value="InterPro"/>
</dbReference>
<evidence type="ECO:0000313" key="9">
    <source>
        <dbReference type="EMBL" id="PUV26337.1"/>
    </source>
</evidence>
<dbReference type="OrthoDB" id="9784297at2"/>
<protein>
    <submittedName>
        <fullName evidence="9">AAA family ATPase</fullName>
    </submittedName>
</protein>
<accession>A0A363P014</accession>
<keyword evidence="7" id="KW-0472">Membrane</keyword>
<evidence type="ECO:0000256" key="4">
    <source>
        <dbReference type="ARBA" id="ARBA00022496"/>
    </source>
</evidence>
<evidence type="ECO:0000313" key="10">
    <source>
        <dbReference type="Proteomes" id="UP000250831"/>
    </source>
</evidence>
<feature type="domain" description="AAA+ ATPase" evidence="8">
    <location>
        <begin position="35"/>
        <end position="201"/>
    </location>
</feature>